<evidence type="ECO:0000259" key="11">
    <source>
        <dbReference type="PROSITE" id="PS50975"/>
    </source>
</evidence>
<proteinExistence type="inferred from homology"/>
<dbReference type="NCBIfam" id="TIGR02144">
    <property type="entry name" value="LysX_arch"/>
    <property type="match status" value="1"/>
</dbReference>
<dbReference type="GO" id="GO:0005737">
    <property type="term" value="C:cytoplasm"/>
    <property type="evidence" value="ECO:0007669"/>
    <property type="project" value="TreeGrafter"/>
</dbReference>
<dbReference type="Gene3D" id="3.30.1490.20">
    <property type="entry name" value="ATP-grasp fold, A domain"/>
    <property type="match status" value="1"/>
</dbReference>
<evidence type="ECO:0000256" key="2">
    <source>
        <dbReference type="ARBA" id="ARBA00006239"/>
    </source>
</evidence>
<accession>A0A7C5VXP7</accession>
<dbReference type="GO" id="GO:0046872">
    <property type="term" value="F:metal ion binding"/>
    <property type="evidence" value="ECO:0007669"/>
    <property type="project" value="UniProtKB-KW"/>
</dbReference>
<evidence type="ECO:0000256" key="5">
    <source>
        <dbReference type="ARBA" id="ARBA00022723"/>
    </source>
</evidence>
<comment type="caution">
    <text evidence="13">The sequence shown here is derived from an EMBL/GenBank/DDBJ whole genome shotgun (WGS) entry which is preliminary data.</text>
</comment>
<dbReference type="EMBL" id="DRWX01000323">
    <property type="protein sequence ID" value="HHM96938.1"/>
    <property type="molecule type" value="Genomic_DNA"/>
</dbReference>
<evidence type="ECO:0000256" key="8">
    <source>
        <dbReference type="ARBA" id="ARBA00022842"/>
    </source>
</evidence>
<reference evidence="13" key="1">
    <citation type="journal article" date="2020" name="mSystems">
        <title>Genome- and Community-Level Interaction Insights into Carbon Utilization and Element Cycling Functions of Hydrothermarchaeota in Hydrothermal Sediment.</title>
        <authorList>
            <person name="Zhou Z."/>
            <person name="Liu Y."/>
            <person name="Xu W."/>
            <person name="Pan J."/>
            <person name="Luo Z.H."/>
            <person name="Li M."/>
        </authorList>
    </citation>
    <scope>NUCLEOTIDE SEQUENCE [LARGE SCALE GENOMIC DNA]</scope>
    <source>
        <strain evidence="13">SpSt-1065</strain>
        <strain evidence="12">SpSt-222</strain>
    </source>
</reference>
<evidence type="ECO:0000256" key="10">
    <source>
        <dbReference type="PROSITE-ProRule" id="PRU00409"/>
    </source>
</evidence>
<comment type="cofactor">
    <cofactor evidence="1">
        <name>Mg(2+)</name>
        <dbReference type="ChEBI" id="CHEBI:18420"/>
    </cofactor>
</comment>
<dbReference type="PANTHER" id="PTHR21621:SF0">
    <property type="entry name" value="BETA-CITRYLGLUTAMATE SYNTHASE B-RELATED"/>
    <property type="match status" value="1"/>
</dbReference>
<sequence>MSTPRIGVLLSHVREEEKLLLRALAERGAEVVRLYDRQLVFDLTDQHSWPQVDLVLDRCMAHSRGQVALRLFESAGIPTVNRSQATAIADDKVLTTRLLAAAGVPTLRTLVAFDVESALAALEQLGYPAVIKPVTGSWGRLLARVNSPAAAREVLQHKRALGSFHHGVFYLQEYVDKPGRDVRVFVVGNQVVAASYRVAEHWVTNVARGAVSHPCPVTPQLAELALRAVHTIGLEIAGVDLVETADGLEVLEVNGGVEFKGLMRTTHVDVAGLIADYVLARATQGASPAMALSH</sequence>
<dbReference type="GO" id="GO:0018169">
    <property type="term" value="F:ribosomal S6-glutamic acid ligase activity"/>
    <property type="evidence" value="ECO:0007669"/>
    <property type="project" value="TreeGrafter"/>
</dbReference>
<dbReference type="PROSITE" id="PS50975">
    <property type="entry name" value="ATP_GRASP"/>
    <property type="match status" value="1"/>
</dbReference>
<dbReference type="Pfam" id="PF22626">
    <property type="entry name" value="LysX_preATP_grasp"/>
    <property type="match status" value="1"/>
</dbReference>
<dbReference type="InterPro" id="IPR054562">
    <property type="entry name" value="LysX/ArgX_preATP_grasp"/>
</dbReference>
<evidence type="ECO:0000313" key="13">
    <source>
        <dbReference type="EMBL" id="HHM96938.1"/>
    </source>
</evidence>
<evidence type="ECO:0000256" key="9">
    <source>
        <dbReference type="ARBA" id="ARBA00029440"/>
    </source>
</evidence>
<name>A0A7C5VXP7_THERO</name>
<dbReference type="GO" id="GO:0009432">
    <property type="term" value="P:SOS response"/>
    <property type="evidence" value="ECO:0007669"/>
    <property type="project" value="TreeGrafter"/>
</dbReference>
<dbReference type="GO" id="GO:0009085">
    <property type="term" value="P:lysine biosynthetic process"/>
    <property type="evidence" value="ECO:0007669"/>
    <property type="project" value="InterPro"/>
</dbReference>
<dbReference type="EMBL" id="DSJL01000011">
    <property type="protein sequence ID" value="HEF65458.1"/>
    <property type="molecule type" value="Genomic_DNA"/>
</dbReference>
<dbReference type="AlphaFoldDB" id="A0A7C5VXP7"/>
<evidence type="ECO:0000256" key="4">
    <source>
        <dbReference type="ARBA" id="ARBA00022605"/>
    </source>
</evidence>
<keyword evidence="4" id="KW-0028">Amino-acid biosynthesis</keyword>
<dbReference type="SUPFAM" id="SSF52440">
    <property type="entry name" value="PreATP-grasp domain"/>
    <property type="match status" value="1"/>
</dbReference>
<dbReference type="InterPro" id="IPR004666">
    <property type="entry name" value="Rp_bS6_RimK/Lys_biosynth_LsyX"/>
</dbReference>
<evidence type="ECO:0000256" key="7">
    <source>
        <dbReference type="ARBA" id="ARBA00022840"/>
    </source>
</evidence>
<organism evidence="13">
    <name type="scientific">Thermomicrobium roseum</name>
    <dbReference type="NCBI Taxonomy" id="500"/>
    <lineage>
        <taxon>Bacteria</taxon>
        <taxon>Pseudomonadati</taxon>
        <taxon>Thermomicrobiota</taxon>
        <taxon>Thermomicrobia</taxon>
        <taxon>Thermomicrobiales</taxon>
        <taxon>Thermomicrobiaceae</taxon>
        <taxon>Thermomicrobium</taxon>
    </lineage>
</organism>
<keyword evidence="8" id="KW-0460">Magnesium</keyword>
<keyword evidence="3" id="KW-0436">Ligase</keyword>
<dbReference type="GO" id="GO:0005524">
    <property type="term" value="F:ATP binding"/>
    <property type="evidence" value="ECO:0007669"/>
    <property type="project" value="UniProtKB-UniRule"/>
</dbReference>
<dbReference type="PANTHER" id="PTHR21621">
    <property type="entry name" value="RIBOSOMAL PROTEIN S6 MODIFICATION PROTEIN"/>
    <property type="match status" value="1"/>
</dbReference>
<evidence type="ECO:0000256" key="6">
    <source>
        <dbReference type="ARBA" id="ARBA00022741"/>
    </source>
</evidence>
<dbReference type="FunFam" id="3.30.470.20:FF:000058">
    <property type="entry name" value="Alpha-aminoadipate--LysW ligase LysX protein"/>
    <property type="match status" value="1"/>
</dbReference>
<dbReference type="Gene3D" id="3.40.50.20">
    <property type="match status" value="1"/>
</dbReference>
<comment type="similarity">
    <text evidence="2">Belongs to the RimK family. LysX subfamily.</text>
</comment>
<comment type="pathway">
    <text evidence="9">Amino-acid biosynthesis.</text>
</comment>
<evidence type="ECO:0000256" key="3">
    <source>
        <dbReference type="ARBA" id="ARBA00022598"/>
    </source>
</evidence>
<protein>
    <submittedName>
        <fullName evidence="13">Lysine biosynthesis protein LysX</fullName>
    </submittedName>
</protein>
<dbReference type="Gene3D" id="3.30.470.20">
    <property type="entry name" value="ATP-grasp fold, B domain"/>
    <property type="match status" value="1"/>
</dbReference>
<keyword evidence="7 10" id="KW-0067">ATP-binding</keyword>
<gene>
    <name evidence="13" type="primary">lysX</name>
    <name evidence="13" type="ORF">ENM21_06985</name>
    <name evidence="12" type="ORF">ENP47_07660</name>
</gene>
<keyword evidence="5" id="KW-0479">Metal-binding</keyword>
<evidence type="ECO:0000256" key="1">
    <source>
        <dbReference type="ARBA" id="ARBA00001946"/>
    </source>
</evidence>
<dbReference type="InterPro" id="IPR016185">
    <property type="entry name" value="PreATP-grasp_dom_sf"/>
</dbReference>
<dbReference type="Pfam" id="PF08443">
    <property type="entry name" value="RimK"/>
    <property type="match status" value="1"/>
</dbReference>
<keyword evidence="6 10" id="KW-0547">Nucleotide-binding</keyword>
<dbReference type="InterPro" id="IPR011870">
    <property type="entry name" value="LysX_arch"/>
</dbReference>
<dbReference type="InterPro" id="IPR013815">
    <property type="entry name" value="ATP_grasp_subdomain_1"/>
</dbReference>
<evidence type="ECO:0000313" key="12">
    <source>
        <dbReference type="EMBL" id="HEF65458.1"/>
    </source>
</evidence>
<dbReference type="InterPro" id="IPR013651">
    <property type="entry name" value="ATP-grasp_RimK-type"/>
</dbReference>
<dbReference type="InterPro" id="IPR011761">
    <property type="entry name" value="ATP-grasp"/>
</dbReference>
<feature type="domain" description="ATP-grasp" evidence="11">
    <location>
        <begin position="96"/>
        <end position="279"/>
    </location>
</feature>
<dbReference type="SUPFAM" id="SSF56059">
    <property type="entry name" value="Glutathione synthetase ATP-binding domain-like"/>
    <property type="match status" value="1"/>
</dbReference>
<dbReference type="NCBIfam" id="TIGR00768">
    <property type="entry name" value="rimK_fam"/>
    <property type="match status" value="1"/>
</dbReference>